<dbReference type="PANTHER" id="PTHR14327">
    <property type="entry name" value="CATION CHANNEL SPERM-ASSOCIATED PROTEIN SUBUNIT GAMMA"/>
    <property type="match status" value="1"/>
</dbReference>
<organism evidence="2 3">
    <name type="scientific">Oncorhynchus mykiss</name>
    <name type="common">Rainbow trout</name>
    <name type="synonym">Salmo gairdneri</name>
    <dbReference type="NCBI Taxonomy" id="8022"/>
    <lineage>
        <taxon>Eukaryota</taxon>
        <taxon>Metazoa</taxon>
        <taxon>Chordata</taxon>
        <taxon>Craniata</taxon>
        <taxon>Vertebrata</taxon>
        <taxon>Euteleostomi</taxon>
        <taxon>Actinopterygii</taxon>
        <taxon>Neopterygii</taxon>
        <taxon>Teleostei</taxon>
        <taxon>Protacanthopterygii</taxon>
        <taxon>Salmoniformes</taxon>
        <taxon>Salmonidae</taxon>
        <taxon>Salmoninae</taxon>
        <taxon>Oncorhynchus</taxon>
    </lineage>
</organism>
<name>A0A060Z5V1_ONCMY</name>
<gene>
    <name evidence="2" type="ORF">GSONMT00061763001</name>
</gene>
<dbReference type="AlphaFoldDB" id="A0A060Z5V1"/>
<evidence type="ECO:0000313" key="2">
    <source>
        <dbReference type="EMBL" id="CDQ99391.1"/>
    </source>
</evidence>
<dbReference type="Pfam" id="PF22846">
    <property type="entry name" value="CATSPERG_C"/>
    <property type="match status" value="1"/>
</dbReference>
<feature type="domain" description="CATSPERG C-terminal" evidence="1">
    <location>
        <begin position="9"/>
        <end position="76"/>
    </location>
</feature>
<dbReference type="PaxDb" id="8022-A0A060Z5V1"/>
<sequence length="98" mass="11197">MSSIVSLSAVFYPFFLIQDMVSGESERFLGSYTFKVVGGGAYSKDHIRLYTPEEVLMYNSLNYSSQRTLVWMFEDMDSSVNITKEGFVVMHGNTNKIR</sequence>
<evidence type="ECO:0000313" key="3">
    <source>
        <dbReference type="Proteomes" id="UP000193380"/>
    </source>
</evidence>
<dbReference type="InterPro" id="IPR053873">
    <property type="entry name" value="CATSPERG_C"/>
</dbReference>
<dbReference type="PANTHER" id="PTHR14327:SF1">
    <property type="entry name" value="CATION CHANNEL SPERM-ASSOCIATED AUXILIARY SUBUNIT GAMMA"/>
    <property type="match status" value="1"/>
</dbReference>
<dbReference type="GO" id="GO:0097228">
    <property type="term" value="C:sperm principal piece"/>
    <property type="evidence" value="ECO:0007669"/>
    <property type="project" value="InterPro"/>
</dbReference>
<reference evidence="2" key="1">
    <citation type="journal article" date="2014" name="Nat. Commun.">
        <title>The rainbow trout genome provides novel insights into evolution after whole-genome duplication in vertebrates.</title>
        <authorList>
            <person name="Berthelot C."/>
            <person name="Brunet F."/>
            <person name="Chalopin D."/>
            <person name="Juanchich A."/>
            <person name="Bernard M."/>
            <person name="Noel B."/>
            <person name="Bento P."/>
            <person name="Da Silva C."/>
            <person name="Labadie K."/>
            <person name="Alberti A."/>
            <person name="Aury J.M."/>
            <person name="Louis A."/>
            <person name="Dehais P."/>
            <person name="Bardou P."/>
            <person name="Montfort J."/>
            <person name="Klopp C."/>
            <person name="Cabau C."/>
            <person name="Gaspin C."/>
            <person name="Thorgaard G.H."/>
            <person name="Boussaha M."/>
            <person name="Quillet E."/>
            <person name="Guyomard R."/>
            <person name="Galiana D."/>
            <person name="Bobe J."/>
            <person name="Volff J.N."/>
            <person name="Genet C."/>
            <person name="Wincker P."/>
            <person name="Jaillon O."/>
            <person name="Roest Crollius H."/>
            <person name="Guiguen Y."/>
        </authorList>
    </citation>
    <scope>NUCLEOTIDE SEQUENCE [LARGE SCALE GENOMIC DNA]</scope>
</reference>
<dbReference type="InterPro" id="IPR028246">
    <property type="entry name" value="CATSPERG"/>
</dbReference>
<proteinExistence type="predicted"/>
<protein>
    <recommendedName>
        <fullName evidence="1">CATSPERG C-terminal domain-containing protein</fullName>
    </recommendedName>
</protein>
<evidence type="ECO:0000259" key="1">
    <source>
        <dbReference type="Pfam" id="PF22846"/>
    </source>
</evidence>
<accession>A0A060Z5V1</accession>
<dbReference type="GO" id="GO:0036128">
    <property type="term" value="C:CatSper complex"/>
    <property type="evidence" value="ECO:0007669"/>
    <property type="project" value="InterPro"/>
</dbReference>
<dbReference type="Proteomes" id="UP000193380">
    <property type="component" value="Unassembled WGS sequence"/>
</dbReference>
<dbReference type="STRING" id="8022.A0A060Z5V1"/>
<reference evidence="2" key="2">
    <citation type="submission" date="2014-03" db="EMBL/GenBank/DDBJ databases">
        <authorList>
            <person name="Genoscope - CEA"/>
        </authorList>
    </citation>
    <scope>NUCLEOTIDE SEQUENCE</scope>
</reference>
<dbReference type="EMBL" id="FR946174">
    <property type="protein sequence ID" value="CDQ99391.1"/>
    <property type="molecule type" value="Genomic_DNA"/>
</dbReference>